<dbReference type="InterPro" id="IPR000210">
    <property type="entry name" value="BTB/POZ_dom"/>
</dbReference>
<feature type="domain" description="BTB" evidence="2">
    <location>
        <begin position="184"/>
        <end position="213"/>
    </location>
</feature>
<accession>A0AA35Y6C2</accession>
<dbReference type="AlphaFoldDB" id="A0AA35Y6C2"/>
<dbReference type="PANTHER" id="PTHR46710">
    <property type="entry name" value="ARM REPEAT PROTEIN INTERACTING WITH ABF2"/>
    <property type="match status" value="1"/>
</dbReference>
<evidence type="ECO:0000313" key="4">
    <source>
        <dbReference type="Proteomes" id="UP001177003"/>
    </source>
</evidence>
<keyword evidence="4" id="KW-1185">Reference proteome</keyword>
<dbReference type="EMBL" id="OX465086">
    <property type="protein sequence ID" value="CAI9260431.1"/>
    <property type="molecule type" value="Genomic_DNA"/>
</dbReference>
<dbReference type="Gene3D" id="2.130.10.10">
    <property type="entry name" value="YVTN repeat-like/Quinoprotein amine dehydrogenase"/>
    <property type="match status" value="1"/>
</dbReference>
<organism evidence="3 4">
    <name type="scientific">Lactuca saligna</name>
    <name type="common">Willowleaf lettuce</name>
    <dbReference type="NCBI Taxonomy" id="75948"/>
    <lineage>
        <taxon>Eukaryota</taxon>
        <taxon>Viridiplantae</taxon>
        <taxon>Streptophyta</taxon>
        <taxon>Embryophyta</taxon>
        <taxon>Tracheophyta</taxon>
        <taxon>Spermatophyta</taxon>
        <taxon>Magnoliopsida</taxon>
        <taxon>eudicotyledons</taxon>
        <taxon>Gunneridae</taxon>
        <taxon>Pentapetalae</taxon>
        <taxon>asterids</taxon>
        <taxon>campanulids</taxon>
        <taxon>Asterales</taxon>
        <taxon>Asteraceae</taxon>
        <taxon>Cichorioideae</taxon>
        <taxon>Cichorieae</taxon>
        <taxon>Lactucinae</taxon>
        <taxon>Lactuca</taxon>
    </lineage>
</organism>
<protein>
    <recommendedName>
        <fullName evidence="2">BTB domain-containing protein</fullName>
    </recommendedName>
</protein>
<dbReference type="PANTHER" id="PTHR46710:SF1">
    <property type="entry name" value="ARM REPEAT PROTEIN INTERACTING WITH ABF2"/>
    <property type="match status" value="1"/>
</dbReference>
<comment type="pathway">
    <text evidence="1">Protein modification; protein ubiquitination.</text>
</comment>
<dbReference type="InterPro" id="IPR015943">
    <property type="entry name" value="WD40/YVTN_repeat-like_dom_sf"/>
</dbReference>
<dbReference type="PROSITE" id="PS50097">
    <property type="entry name" value="BTB"/>
    <property type="match status" value="1"/>
</dbReference>
<proteinExistence type="predicted"/>
<dbReference type="Pfam" id="PF00651">
    <property type="entry name" value="BTB"/>
    <property type="match status" value="1"/>
</dbReference>
<name>A0AA35Y6C2_LACSI</name>
<evidence type="ECO:0000256" key="1">
    <source>
        <dbReference type="ARBA" id="ARBA00004906"/>
    </source>
</evidence>
<dbReference type="Gene3D" id="3.30.710.10">
    <property type="entry name" value="Potassium Channel Kv1.1, Chain A"/>
    <property type="match status" value="1"/>
</dbReference>
<dbReference type="SUPFAM" id="SSF54695">
    <property type="entry name" value="POZ domain"/>
    <property type="match status" value="1"/>
</dbReference>
<dbReference type="InterPro" id="IPR044282">
    <property type="entry name" value="ABAP1/ARIA"/>
</dbReference>
<dbReference type="InterPro" id="IPR011333">
    <property type="entry name" value="SKP1/BTB/POZ_sf"/>
</dbReference>
<evidence type="ECO:0000313" key="3">
    <source>
        <dbReference type="EMBL" id="CAI9260431.1"/>
    </source>
</evidence>
<sequence length="386" mass="43398">MGSQLLKLSVFSSGHVITTSGSNGASEQKLKRGILILKPLLSYYRRYWSAAPRRSWAVLKSTSTDPFSKVAIMGVLDLDEAISPKCGFFSLLDCNTSGWIRSFVADYWICISSIWCCNCMDANGCIDLGGLLRVTAGYGTKVSLSVGSDGQPDIIKEWQIEERQLRFASMVYLGEQYVKYPTLSDVTLMIEGKRFYAHIICLLASSDAFRAMFDGGYRQGTQERDHSSERIGMFSRKVWNCRRVNLRVHSVVKKAHLGLVTALAFSQDSRALVFASLDSSARVTQIKETKNNEEKTHTDKNMSTMFDVLRRNRTVQLETLVLKCKPWLMICHECSDYFPKIPHGLDPVYSMFKQHVAAEGTTLVKQSKDAASNKKVEKRLQVHPAT</sequence>
<gene>
    <name evidence="3" type="ORF">LSALG_LOCUS1266</name>
</gene>
<evidence type="ECO:0000259" key="2">
    <source>
        <dbReference type="PROSITE" id="PS50097"/>
    </source>
</evidence>
<dbReference type="Proteomes" id="UP001177003">
    <property type="component" value="Chromosome 0"/>
</dbReference>
<reference evidence="3" key="1">
    <citation type="submission" date="2023-04" db="EMBL/GenBank/DDBJ databases">
        <authorList>
            <person name="Vijverberg K."/>
            <person name="Xiong W."/>
            <person name="Schranz E."/>
        </authorList>
    </citation>
    <scope>NUCLEOTIDE SEQUENCE</scope>
</reference>